<evidence type="ECO:0000313" key="1">
    <source>
        <dbReference type="EMBL" id="MBJ8390631.1"/>
    </source>
</evidence>
<gene>
    <name evidence="1" type="ORF">I6M80_10250</name>
</gene>
<sequence length="338" mass="38180">MAGPYEYLAIKLWETIFDKGVCGIFRPGQMKREGLANAEVARAQIIMLAQAEKEADDIKNGRLTARLEHGELVLKNNVDKYEPIIDLPSMYAAMQDDIVLRRVHGEINLAKTILKAEQELLNVKGEAPEEDVELDWINRWRDYAYNVSSDEVQLLWAKILAGEIKSPGRFSFRTMEFLKNLTKQEAKEIEVVLPFIFKEGFIYRGFLGEGVNGNNGRAIHNWLSWDVLSRMQEFGIVQDIHEERATITLLSKPNEKYFLRSANKAIIYEVPEGKQCTLTYISVTRLGVELLEIAGGVSNDDYILKVAGLIKKSGCAVSVSDYTELSGGRIECSNIQNI</sequence>
<name>A0ABS1A6A4_9ENTR</name>
<evidence type="ECO:0000313" key="2">
    <source>
        <dbReference type="Proteomes" id="UP001318920"/>
    </source>
</evidence>
<dbReference type="InterPro" id="IPR021254">
    <property type="entry name" value="DUF2806"/>
</dbReference>
<reference evidence="1 2" key="1">
    <citation type="submission" date="2020-11" db="EMBL/GenBank/DDBJ databases">
        <title>Enhanced detection system for hospital associated transmission using whole genome sequencing surveillance.</title>
        <authorList>
            <person name="Harrison L.H."/>
            <person name="Van Tyne D."/>
            <person name="Marsh J.W."/>
            <person name="Griffith M.P."/>
            <person name="Snyder D.J."/>
            <person name="Cooper V.S."/>
            <person name="Mustapha M."/>
        </authorList>
    </citation>
    <scope>NUCLEOTIDE SEQUENCE [LARGE SCALE GENOMIC DNA]</scope>
    <source>
        <strain evidence="1 2">CB00171</strain>
    </source>
</reference>
<proteinExistence type="predicted"/>
<organism evidence="1 2">
    <name type="scientific">Citrobacter cronae</name>
    <dbReference type="NCBI Taxonomy" id="1748967"/>
    <lineage>
        <taxon>Bacteria</taxon>
        <taxon>Pseudomonadati</taxon>
        <taxon>Pseudomonadota</taxon>
        <taxon>Gammaproteobacteria</taxon>
        <taxon>Enterobacterales</taxon>
        <taxon>Enterobacteriaceae</taxon>
        <taxon>Citrobacter</taxon>
        <taxon>Citrobacter freundii complex</taxon>
    </lineage>
</organism>
<comment type="caution">
    <text evidence="1">The sequence shown here is derived from an EMBL/GenBank/DDBJ whole genome shotgun (WGS) entry which is preliminary data.</text>
</comment>
<dbReference type="EMBL" id="JADWNA010000006">
    <property type="protein sequence ID" value="MBJ8390631.1"/>
    <property type="molecule type" value="Genomic_DNA"/>
</dbReference>
<protein>
    <submittedName>
        <fullName evidence="1">DUF2806 domain-containing protein</fullName>
    </submittedName>
</protein>
<dbReference type="RefSeq" id="WP_199981112.1">
    <property type="nucleotide sequence ID" value="NZ_JADWNA010000006.1"/>
</dbReference>
<keyword evidence="2" id="KW-1185">Reference proteome</keyword>
<accession>A0ABS1A6A4</accession>
<dbReference type="Pfam" id="PF10987">
    <property type="entry name" value="DUF2806"/>
    <property type="match status" value="1"/>
</dbReference>
<dbReference type="Proteomes" id="UP001318920">
    <property type="component" value="Unassembled WGS sequence"/>
</dbReference>